<dbReference type="PROSITE" id="PS50857">
    <property type="entry name" value="COX2_CUA"/>
    <property type="match status" value="1"/>
</dbReference>
<dbReference type="InterPro" id="IPR002429">
    <property type="entry name" value="CcO_II-like_C"/>
</dbReference>
<feature type="domain" description="Cytochrome oxidase subunit II copper A binding" evidence="18">
    <location>
        <begin position="93"/>
        <end position="227"/>
    </location>
</feature>
<feature type="domain" description="Cytochrome oxidase subunit II transmembrane region profile" evidence="19">
    <location>
        <begin position="1"/>
        <end position="92"/>
    </location>
</feature>
<dbReference type="PROSITE" id="PS50999">
    <property type="entry name" value="COX2_TM"/>
    <property type="match status" value="1"/>
</dbReference>
<evidence type="ECO:0000256" key="10">
    <source>
        <dbReference type="ARBA" id="ARBA00022967"/>
    </source>
</evidence>
<comment type="catalytic activity">
    <reaction evidence="15">
        <text>4 Fe(II)-[cytochrome c] + O2 + 8 H(+)(in) = 4 Fe(III)-[cytochrome c] + 2 H2O + 4 H(+)(out)</text>
        <dbReference type="Rhea" id="RHEA:11436"/>
        <dbReference type="Rhea" id="RHEA-COMP:10350"/>
        <dbReference type="Rhea" id="RHEA-COMP:14399"/>
        <dbReference type="ChEBI" id="CHEBI:15377"/>
        <dbReference type="ChEBI" id="CHEBI:15378"/>
        <dbReference type="ChEBI" id="CHEBI:15379"/>
        <dbReference type="ChEBI" id="CHEBI:29033"/>
        <dbReference type="ChEBI" id="CHEBI:29034"/>
        <dbReference type="EC" id="7.1.1.9"/>
    </reaction>
    <physiologicalReaction direction="left-to-right" evidence="15">
        <dbReference type="Rhea" id="RHEA:11437"/>
    </physiologicalReaction>
</comment>
<dbReference type="CDD" id="cd13912">
    <property type="entry name" value="CcO_II_C"/>
    <property type="match status" value="1"/>
</dbReference>
<dbReference type="PRINTS" id="PR01166">
    <property type="entry name" value="CYCOXIDASEII"/>
</dbReference>
<evidence type="ECO:0000256" key="5">
    <source>
        <dbReference type="ARBA" id="ARBA00022660"/>
    </source>
</evidence>
<dbReference type="InterPro" id="IPR001505">
    <property type="entry name" value="Copper_CuA"/>
</dbReference>
<dbReference type="GO" id="GO:0005507">
    <property type="term" value="F:copper ion binding"/>
    <property type="evidence" value="ECO:0007669"/>
    <property type="project" value="InterPro"/>
</dbReference>
<keyword evidence="9" id="KW-0460">Magnesium</keyword>
<dbReference type="GO" id="GO:0005743">
    <property type="term" value="C:mitochondrial inner membrane"/>
    <property type="evidence" value="ECO:0007669"/>
    <property type="project" value="UniProtKB-SubCell"/>
</dbReference>
<dbReference type="InterPro" id="IPR036257">
    <property type="entry name" value="Cyt_c_oxidase_su2_TM_sf"/>
</dbReference>
<organism evidence="20">
    <name type="scientific">Brachidontes mutabilis</name>
    <dbReference type="NCBI Taxonomy" id="221498"/>
    <lineage>
        <taxon>Eukaryota</taxon>
        <taxon>Metazoa</taxon>
        <taxon>Spiralia</taxon>
        <taxon>Lophotrochozoa</taxon>
        <taxon>Mollusca</taxon>
        <taxon>Bivalvia</taxon>
        <taxon>Autobranchia</taxon>
        <taxon>Pteriomorphia</taxon>
        <taxon>Mytilida</taxon>
        <taxon>Mytiloidea</taxon>
        <taxon>Mytilidae</taxon>
        <taxon>Brachidontinae</taxon>
        <taxon>Brachidontes</taxon>
    </lineage>
</organism>
<comment type="similarity">
    <text evidence="2 16">Belongs to the cytochrome c oxidase subunit 2 family.</text>
</comment>
<dbReference type="PANTHER" id="PTHR22888">
    <property type="entry name" value="CYTOCHROME C OXIDASE, SUBUNIT II"/>
    <property type="match status" value="1"/>
</dbReference>
<evidence type="ECO:0000259" key="19">
    <source>
        <dbReference type="PROSITE" id="PS50999"/>
    </source>
</evidence>
<keyword evidence="10" id="KW-1278">Translocase</keyword>
<dbReference type="InterPro" id="IPR008972">
    <property type="entry name" value="Cupredoxin"/>
</dbReference>
<comment type="cofactor">
    <cofactor evidence="16">
        <name>Cu cation</name>
        <dbReference type="ChEBI" id="CHEBI:23378"/>
    </cofactor>
    <text evidence="16">Binds a copper A center.</text>
</comment>
<dbReference type="PROSITE" id="PS00078">
    <property type="entry name" value="COX2"/>
    <property type="match status" value="1"/>
</dbReference>
<dbReference type="FunFam" id="2.60.40.420:FF:000001">
    <property type="entry name" value="Cytochrome c oxidase subunit 2"/>
    <property type="match status" value="1"/>
</dbReference>
<keyword evidence="7 16" id="KW-0479">Metal-binding</keyword>
<evidence type="ECO:0000256" key="6">
    <source>
        <dbReference type="ARBA" id="ARBA00022692"/>
    </source>
</evidence>
<keyword evidence="4 16" id="KW-0813">Transport</keyword>
<evidence type="ECO:0000256" key="11">
    <source>
        <dbReference type="ARBA" id="ARBA00022982"/>
    </source>
</evidence>
<geneLocation type="mitochondrion" evidence="20"/>
<dbReference type="SUPFAM" id="SSF81464">
    <property type="entry name" value="Cytochrome c oxidase subunit II-like, transmembrane region"/>
    <property type="match status" value="1"/>
</dbReference>
<dbReference type="GO" id="GO:0004129">
    <property type="term" value="F:cytochrome-c oxidase activity"/>
    <property type="evidence" value="ECO:0007669"/>
    <property type="project" value="UniProtKB-EC"/>
</dbReference>
<comment type="subcellular location">
    <subcellularLocation>
        <location evidence="1 16">Mitochondrion inner membrane</location>
        <topology evidence="1 16">Multi-pass membrane protein</topology>
    </subcellularLocation>
</comment>
<dbReference type="Pfam" id="PF02790">
    <property type="entry name" value="COX2_TM"/>
    <property type="match status" value="1"/>
</dbReference>
<evidence type="ECO:0000256" key="8">
    <source>
        <dbReference type="ARBA" id="ARBA00022792"/>
    </source>
</evidence>
<gene>
    <name evidence="20" type="primary">cox2</name>
</gene>
<dbReference type="Gene3D" id="2.60.40.420">
    <property type="entry name" value="Cupredoxins - blue copper proteins"/>
    <property type="match status" value="1"/>
</dbReference>
<evidence type="ECO:0000256" key="9">
    <source>
        <dbReference type="ARBA" id="ARBA00022842"/>
    </source>
</evidence>
<dbReference type="InterPro" id="IPR011759">
    <property type="entry name" value="Cyt_c_oxidase_su2_TM_dom"/>
</dbReference>
<dbReference type="Gene3D" id="1.10.287.90">
    <property type="match status" value="1"/>
</dbReference>
<keyword evidence="6 16" id="KW-0812">Transmembrane</keyword>
<sequence>MVLYGSKFFHDVVYAGVGDDLQNFFHYMMLISVFILSLVLIMMYRICFSVYKYRSYKKSELLEWVWTIIPMIILGVLWFPSASNLYLMNHVDEPKWSFKAVGHQWYWSYEFLSKDHEQLSIDSYLDSSSQDTGGYRLLDVDQRMVAPAKTQIRLLVGSVDVLHSFALPALMLKVDAIPGRMNQLPFSVHRSGVVYGQCSEICGVNHSFMPIVVEFVPMKEFGQWLAKVRDQQLG</sequence>
<proteinExistence type="inferred from homology"/>
<keyword evidence="16 20" id="KW-0496">Mitochondrion</keyword>
<name>A0A516EZC0_9BIVA</name>
<evidence type="ECO:0000256" key="4">
    <source>
        <dbReference type="ARBA" id="ARBA00022448"/>
    </source>
</evidence>
<dbReference type="GO" id="GO:0042773">
    <property type="term" value="P:ATP synthesis coupled electron transport"/>
    <property type="evidence" value="ECO:0007669"/>
    <property type="project" value="TreeGrafter"/>
</dbReference>
<dbReference type="PANTHER" id="PTHR22888:SF9">
    <property type="entry name" value="CYTOCHROME C OXIDASE SUBUNIT 2"/>
    <property type="match status" value="1"/>
</dbReference>
<reference evidence="20" key="1">
    <citation type="journal article" date="2019" name="Mol. Phylogenet. Evol.">
        <title>A mitochondrial genome phylogeny of Mytilidae (Bivalvia: Mytilida).</title>
        <authorList>
            <person name="Lee Y."/>
            <person name="Kwak H."/>
            <person name="Shin J."/>
            <person name="Kim S.C."/>
            <person name="Kim T."/>
            <person name="Park J.K."/>
        </authorList>
    </citation>
    <scope>NUCLEOTIDE SEQUENCE</scope>
</reference>
<dbReference type="InterPro" id="IPR045187">
    <property type="entry name" value="CcO_II"/>
</dbReference>
<dbReference type="InterPro" id="IPR034210">
    <property type="entry name" value="CcO_II_C"/>
</dbReference>
<keyword evidence="5 16" id="KW-0679">Respiratory chain</keyword>
<evidence type="ECO:0000256" key="16">
    <source>
        <dbReference type="RuleBase" id="RU000457"/>
    </source>
</evidence>
<evidence type="ECO:0000313" key="20">
    <source>
        <dbReference type="EMBL" id="QDO71849.1"/>
    </source>
</evidence>
<dbReference type="SUPFAM" id="SSF49503">
    <property type="entry name" value="Cupredoxins"/>
    <property type="match status" value="1"/>
</dbReference>
<evidence type="ECO:0000256" key="13">
    <source>
        <dbReference type="ARBA" id="ARBA00023008"/>
    </source>
</evidence>
<evidence type="ECO:0000259" key="18">
    <source>
        <dbReference type="PROSITE" id="PS50857"/>
    </source>
</evidence>
<keyword evidence="11 16" id="KW-0249">Electron transport</keyword>
<accession>A0A516EZC0</accession>
<evidence type="ECO:0000256" key="12">
    <source>
        <dbReference type="ARBA" id="ARBA00022989"/>
    </source>
</evidence>
<feature type="transmembrane region" description="Helical" evidence="17">
    <location>
        <begin position="64"/>
        <end position="87"/>
    </location>
</feature>
<feature type="transmembrane region" description="Helical" evidence="17">
    <location>
        <begin position="24"/>
        <end position="44"/>
    </location>
</feature>
<evidence type="ECO:0000256" key="14">
    <source>
        <dbReference type="ARBA" id="ARBA00023136"/>
    </source>
</evidence>
<dbReference type="AlphaFoldDB" id="A0A516EZC0"/>
<keyword evidence="8 16" id="KW-0999">Mitochondrion inner membrane</keyword>
<dbReference type="EMBL" id="MK721541">
    <property type="protein sequence ID" value="QDO71849.1"/>
    <property type="molecule type" value="Genomic_DNA"/>
</dbReference>
<protein>
    <recommendedName>
        <fullName evidence="3 16">Cytochrome c oxidase subunit 2</fullName>
    </recommendedName>
</protein>
<evidence type="ECO:0000256" key="7">
    <source>
        <dbReference type="ARBA" id="ARBA00022723"/>
    </source>
</evidence>
<evidence type="ECO:0000256" key="3">
    <source>
        <dbReference type="ARBA" id="ARBA00015946"/>
    </source>
</evidence>
<keyword evidence="13 16" id="KW-0186">Copper</keyword>
<keyword evidence="12 17" id="KW-1133">Transmembrane helix</keyword>
<evidence type="ECO:0000256" key="17">
    <source>
        <dbReference type="SAM" id="Phobius"/>
    </source>
</evidence>
<evidence type="ECO:0000256" key="1">
    <source>
        <dbReference type="ARBA" id="ARBA00004448"/>
    </source>
</evidence>
<evidence type="ECO:0000256" key="15">
    <source>
        <dbReference type="ARBA" id="ARBA00049512"/>
    </source>
</evidence>
<comment type="function">
    <text evidence="16">Component of the cytochrome c oxidase, the last enzyme in the mitochondrial electron transport chain which drives oxidative phosphorylation. The respiratory chain contains 3 multisubunit complexes succinate dehydrogenase (complex II, CII), ubiquinol-cytochrome c oxidoreductase (cytochrome b-c1 complex, complex III, CIII) and cytochrome c oxidase (complex IV, CIV), that cooperate to transfer electrons derived from NADH and succinate to molecular oxygen, creating an electrochemical gradient over the inner membrane that drives transmembrane transport and the ATP synthase. Cytochrome c oxidase is the component of the respiratory chain that catalyzes the reduction of oxygen to water. Electrons originating from reduced cytochrome c in the intermembrane space (IMS) are transferred via the dinuclear copper A center (CU(A)) of subunit 2 and heme A of subunit 1 to the active site in subunit 1, a binuclear center (BNC) formed by heme A3 and copper B (CU(B)). The BNC reduces molecular oxygen to 2 water molecules using 4 electrons from cytochrome c in the IMS and 4 protons from the mitochondrial matrix.</text>
</comment>
<evidence type="ECO:0000256" key="2">
    <source>
        <dbReference type="ARBA" id="ARBA00007866"/>
    </source>
</evidence>
<keyword evidence="14 16" id="KW-0472">Membrane</keyword>
<dbReference type="Pfam" id="PF00116">
    <property type="entry name" value="COX2"/>
    <property type="match status" value="1"/>
</dbReference>